<evidence type="ECO:0000256" key="2">
    <source>
        <dbReference type="SAM" id="Phobius"/>
    </source>
</evidence>
<organism evidence="4 5">
    <name type="scientific">Pseudoduganella rivuli</name>
    <dbReference type="NCBI Taxonomy" id="2666085"/>
    <lineage>
        <taxon>Bacteria</taxon>
        <taxon>Pseudomonadati</taxon>
        <taxon>Pseudomonadota</taxon>
        <taxon>Betaproteobacteria</taxon>
        <taxon>Burkholderiales</taxon>
        <taxon>Oxalobacteraceae</taxon>
        <taxon>Telluria group</taxon>
        <taxon>Pseudoduganella</taxon>
    </lineage>
</organism>
<dbReference type="InterPro" id="IPR029787">
    <property type="entry name" value="Nucleotide_cyclase"/>
</dbReference>
<keyword evidence="5" id="KW-1185">Reference proteome</keyword>
<dbReference type="InterPro" id="IPR050469">
    <property type="entry name" value="Diguanylate_Cyclase"/>
</dbReference>
<proteinExistence type="predicted"/>
<reference evidence="4 5" key="1">
    <citation type="submission" date="2019-11" db="EMBL/GenBank/DDBJ databases">
        <title>Novel species isolated from a subtropical stream in China.</title>
        <authorList>
            <person name="Lu H."/>
        </authorList>
    </citation>
    <scope>NUCLEOTIDE SEQUENCE [LARGE SCALE GENOMIC DNA]</scope>
    <source>
        <strain evidence="4 5">FT92W</strain>
    </source>
</reference>
<dbReference type="PROSITE" id="PS50887">
    <property type="entry name" value="GGDEF"/>
    <property type="match status" value="1"/>
</dbReference>
<dbReference type="GO" id="GO:0005886">
    <property type="term" value="C:plasma membrane"/>
    <property type="evidence" value="ECO:0007669"/>
    <property type="project" value="TreeGrafter"/>
</dbReference>
<dbReference type="PANTHER" id="PTHR45138">
    <property type="entry name" value="REGULATORY COMPONENTS OF SENSORY TRANSDUCTION SYSTEM"/>
    <property type="match status" value="1"/>
</dbReference>
<evidence type="ECO:0000256" key="1">
    <source>
        <dbReference type="ARBA" id="ARBA00012528"/>
    </source>
</evidence>
<name>A0A7X2IT55_9BURK</name>
<feature type="transmembrane region" description="Helical" evidence="2">
    <location>
        <begin position="316"/>
        <end position="339"/>
    </location>
</feature>
<dbReference type="GO" id="GO:0052621">
    <property type="term" value="F:diguanylate cyclase activity"/>
    <property type="evidence" value="ECO:0007669"/>
    <property type="project" value="UniProtKB-EC"/>
</dbReference>
<evidence type="ECO:0000313" key="4">
    <source>
        <dbReference type="EMBL" id="MRV75621.1"/>
    </source>
</evidence>
<dbReference type="PANTHER" id="PTHR45138:SF24">
    <property type="entry name" value="DIGUANYLATE CYCLASE DGCC-RELATED"/>
    <property type="match status" value="1"/>
</dbReference>
<dbReference type="CDD" id="cd01949">
    <property type="entry name" value="GGDEF"/>
    <property type="match status" value="1"/>
</dbReference>
<dbReference type="NCBIfam" id="TIGR00254">
    <property type="entry name" value="GGDEF"/>
    <property type="match status" value="1"/>
</dbReference>
<dbReference type="FunFam" id="3.30.70.270:FF:000001">
    <property type="entry name" value="Diguanylate cyclase domain protein"/>
    <property type="match status" value="1"/>
</dbReference>
<keyword evidence="2" id="KW-1133">Transmembrane helix</keyword>
<evidence type="ECO:0000259" key="3">
    <source>
        <dbReference type="PROSITE" id="PS50887"/>
    </source>
</evidence>
<evidence type="ECO:0000313" key="5">
    <source>
        <dbReference type="Proteomes" id="UP000446768"/>
    </source>
</evidence>
<dbReference type="Gene3D" id="3.30.70.270">
    <property type="match status" value="1"/>
</dbReference>
<feature type="domain" description="GGDEF" evidence="3">
    <location>
        <begin position="408"/>
        <end position="543"/>
    </location>
</feature>
<dbReference type="AlphaFoldDB" id="A0A7X2IT55"/>
<dbReference type="InterPro" id="IPR000160">
    <property type="entry name" value="GGDEF_dom"/>
</dbReference>
<gene>
    <name evidence="4" type="ORF">GJ700_28285</name>
</gene>
<sequence length="543" mass="60298">MLAQAGHAAAAGEERKVLVLYSMGSDTTSPWQRLVHKGLYDELEKKEWGDVPTIFEEHFDATRVGRQPALDSMAPYLRTKYAQVKLDAVVTENNLAATFLNSHPDLFPGVRRYYVNHGRKGWRPRDGEALEVPHDYGRMLGVITRVAPSTRRIVVVGDKTPRVQEWIAGAREAARSYGERLQMEYWDNQSFDDLYRRASLLRGGTAILMFATYADSTGSAALPSDIARKLAGVAQVPIFTHVESLIVPGVAGGYVLSGEAIGRTVAQVLQGQQADMSNVQRYVFDYRSIERHGLMHIPQGALILNRPQGTWEQYRWQILLGVGVVLAEGVLIAALVVALRARRRAMHTLNAERNNLEDRVLQRTLELLMANTKLDQLATTDPLTGIANRRRMTEHIGKELERVRRLRHPLALMMVDIDHFKRINDTYGHDAGDRAIVAVAHMLTGDLRAIDLVGRFAGEEFVLLMPETDLETAGHAAERLREAASRLVVEVDGGLTIALTISVGVAASRPQQAPDTASSLLVRADKALHRAKQEGRDRVVLEA</sequence>
<keyword evidence="2" id="KW-0472">Membrane</keyword>
<keyword evidence="2" id="KW-0812">Transmembrane</keyword>
<comment type="caution">
    <text evidence="4">The sequence shown here is derived from an EMBL/GenBank/DDBJ whole genome shotgun (WGS) entry which is preliminary data.</text>
</comment>
<dbReference type="Pfam" id="PF00990">
    <property type="entry name" value="GGDEF"/>
    <property type="match status" value="1"/>
</dbReference>
<dbReference type="GO" id="GO:0043709">
    <property type="term" value="P:cell adhesion involved in single-species biofilm formation"/>
    <property type="evidence" value="ECO:0007669"/>
    <property type="project" value="TreeGrafter"/>
</dbReference>
<dbReference type="SUPFAM" id="SSF55073">
    <property type="entry name" value="Nucleotide cyclase"/>
    <property type="match status" value="1"/>
</dbReference>
<dbReference type="Gene3D" id="3.40.50.2300">
    <property type="match status" value="1"/>
</dbReference>
<dbReference type="SMART" id="SM00267">
    <property type="entry name" value="GGDEF"/>
    <property type="match status" value="1"/>
</dbReference>
<dbReference type="EMBL" id="WKJJ01000022">
    <property type="protein sequence ID" value="MRV75621.1"/>
    <property type="molecule type" value="Genomic_DNA"/>
</dbReference>
<dbReference type="Proteomes" id="UP000446768">
    <property type="component" value="Unassembled WGS sequence"/>
</dbReference>
<protein>
    <recommendedName>
        <fullName evidence="1">diguanylate cyclase</fullName>
        <ecNumber evidence="1">2.7.7.65</ecNumber>
    </recommendedName>
</protein>
<accession>A0A7X2IT55</accession>
<dbReference type="InterPro" id="IPR043128">
    <property type="entry name" value="Rev_trsase/Diguanyl_cyclase"/>
</dbReference>
<dbReference type="GO" id="GO:1902201">
    <property type="term" value="P:negative regulation of bacterial-type flagellum-dependent cell motility"/>
    <property type="evidence" value="ECO:0007669"/>
    <property type="project" value="TreeGrafter"/>
</dbReference>
<dbReference type="EC" id="2.7.7.65" evidence="1"/>